<organism evidence="2 3">
    <name type="scientific">Necator americanus</name>
    <name type="common">Human hookworm</name>
    <dbReference type="NCBI Taxonomy" id="51031"/>
    <lineage>
        <taxon>Eukaryota</taxon>
        <taxon>Metazoa</taxon>
        <taxon>Ecdysozoa</taxon>
        <taxon>Nematoda</taxon>
        <taxon>Chromadorea</taxon>
        <taxon>Rhabditida</taxon>
        <taxon>Rhabditina</taxon>
        <taxon>Rhabditomorpha</taxon>
        <taxon>Strongyloidea</taxon>
        <taxon>Ancylostomatidae</taxon>
        <taxon>Bunostominae</taxon>
        <taxon>Necator</taxon>
    </lineage>
</organism>
<dbReference type="KEGG" id="nai:NECAME_04302"/>
<dbReference type="AlphaFoldDB" id="W2SU99"/>
<dbReference type="EMBL" id="KI661155">
    <property type="protein sequence ID" value="ETN73304.1"/>
    <property type="molecule type" value="Genomic_DNA"/>
</dbReference>
<proteinExistence type="predicted"/>
<keyword evidence="3" id="KW-1185">Reference proteome</keyword>
<reference evidence="3" key="1">
    <citation type="journal article" date="2014" name="Nat. Genet.">
        <title>Genome of the human hookworm Necator americanus.</title>
        <authorList>
            <person name="Tang Y.T."/>
            <person name="Gao X."/>
            <person name="Rosa B.A."/>
            <person name="Abubucker S."/>
            <person name="Hallsworth-Pepin K."/>
            <person name="Martin J."/>
            <person name="Tyagi R."/>
            <person name="Heizer E."/>
            <person name="Zhang X."/>
            <person name="Bhonagiri-Palsikar V."/>
            <person name="Minx P."/>
            <person name="Warren W.C."/>
            <person name="Wang Q."/>
            <person name="Zhan B."/>
            <person name="Hotez P.J."/>
            <person name="Sternberg P.W."/>
            <person name="Dougall A."/>
            <person name="Gaze S.T."/>
            <person name="Mulvenna J."/>
            <person name="Sotillo J."/>
            <person name="Ranganathan S."/>
            <person name="Rabelo E.M."/>
            <person name="Wilson R.K."/>
            <person name="Felgner P.L."/>
            <person name="Bethony J."/>
            <person name="Hawdon J.M."/>
            <person name="Gasser R.B."/>
            <person name="Loukas A."/>
            <person name="Mitreva M."/>
        </authorList>
    </citation>
    <scope>NUCLEOTIDE SEQUENCE [LARGE SCALE GENOMIC DNA]</scope>
</reference>
<evidence type="ECO:0000256" key="1">
    <source>
        <dbReference type="SAM" id="MobiDB-lite"/>
    </source>
</evidence>
<name>W2SU99_NECAM</name>
<evidence type="ECO:0000313" key="3">
    <source>
        <dbReference type="Proteomes" id="UP000053676"/>
    </source>
</evidence>
<evidence type="ECO:0000313" key="2">
    <source>
        <dbReference type="EMBL" id="ETN73304.1"/>
    </source>
</evidence>
<protein>
    <submittedName>
        <fullName evidence="2">Uncharacterized protein</fullName>
    </submittedName>
</protein>
<dbReference type="Proteomes" id="UP000053676">
    <property type="component" value="Unassembled WGS sequence"/>
</dbReference>
<gene>
    <name evidence="2" type="ORF">NECAME_04302</name>
</gene>
<accession>W2SU99</accession>
<feature type="region of interest" description="Disordered" evidence="1">
    <location>
        <begin position="1"/>
        <end position="25"/>
    </location>
</feature>
<sequence length="81" mass="8926">MKAGQDGLNIPKRPEDVGRANPARMRNSCRGLRNVKNLNIVNDESPTVFVSQADKDAKNNSVSLSLSYNTFDLCGPPQRHT</sequence>